<accession>A0A9D1WDI0</accession>
<dbReference type="GO" id="GO:0005886">
    <property type="term" value="C:plasma membrane"/>
    <property type="evidence" value="ECO:0007669"/>
    <property type="project" value="TreeGrafter"/>
</dbReference>
<evidence type="ECO:0000256" key="1">
    <source>
        <dbReference type="SAM" id="Phobius"/>
    </source>
</evidence>
<keyword evidence="1" id="KW-0812">Transmembrane</keyword>
<evidence type="ECO:0000313" key="2">
    <source>
        <dbReference type="EMBL" id="HIX57200.1"/>
    </source>
</evidence>
<gene>
    <name evidence="2" type="ORF">H9850_06985</name>
</gene>
<reference evidence="2" key="2">
    <citation type="submission" date="2021-04" db="EMBL/GenBank/DDBJ databases">
        <authorList>
            <person name="Gilroy R."/>
        </authorList>
    </citation>
    <scope>NUCLEOTIDE SEQUENCE</scope>
    <source>
        <strain evidence="2">USASDec5-558</strain>
    </source>
</reference>
<dbReference type="AlphaFoldDB" id="A0A9D1WDI0"/>
<reference evidence="2" key="1">
    <citation type="journal article" date="2021" name="PeerJ">
        <title>Extensive microbial diversity within the chicken gut microbiome revealed by metagenomics and culture.</title>
        <authorList>
            <person name="Gilroy R."/>
            <person name="Ravi A."/>
            <person name="Getino M."/>
            <person name="Pursley I."/>
            <person name="Horton D.L."/>
            <person name="Alikhan N.F."/>
            <person name="Baker D."/>
            <person name="Gharbi K."/>
            <person name="Hall N."/>
            <person name="Watson M."/>
            <person name="Adriaenssens E.M."/>
            <person name="Foster-Nyarko E."/>
            <person name="Jarju S."/>
            <person name="Secka A."/>
            <person name="Antonio M."/>
            <person name="Oren A."/>
            <person name="Chaudhuri R.R."/>
            <person name="La Ragione R."/>
            <person name="Hildebrand F."/>
            <person name="Pallen M.J."/>
        </authorList>
    </citation>
    <scope>NUCLEOTIDE SEQUENCE</scope>
    <source>
        <strain evidence="2">USASDec5-558</strain>
    </source>
</reference>
<dbReference type="InterPro" id="IPR008523">
    <property type="entry name" value="DUF805"/>
</dbReference>
<evidence type="ECO:0000313" key="3">
    <source>
        <dbReference type="Proteomes" id="UP000886829"/>
    </source>
</evidence>
<proteinExistence type="predicted"/>
<keyword evidence="1" id="KW-1133">Transmembrane helix</keyword>
<name>A0A9D1WDI0_9GAMM</name>
<dbReference type="PANTHER" id="PTHR34980">
    <property type="entry name" value="INNER MEMBRANE PROTEIN-RELATED-RELATED"/>
    <property type="match status" value="1"/>
</dbReference>
<dbReference type="Pfam" id="PF05656">
    <property type="entry name" value="DUF805"/>
    <property type="match status" value="1"/>
</dbReference>
<sequence>MNTFFAVIKTCLKDKFLFAGGRATRTEFWLFTLFAILVRIVLFPLNLVQVGTVAMVLGMIYAIVNFIVFVAHYTVLVRRLHDTNRSAMHFAPFFVGMLLIIVGIFMAIPMAITAGEVISVAGIVYALVLCALPGTKGSNNYGAPEPVPSLKK</sequence>
<protein>
    <submittedName>
        <fullName evidence="2">DUF805 domain-containing protein</fullName>
    </submittedName>
</protein>
<feature type="transmembrane region" description="Helical" evidence="1">
    <location>
        <begin position="53"/>
        <end position="75"/>
    </location>
</feature>
<feature type="transmembrane region" description="Helical" evidence="1">
    <location>
        <begin position="87"/>
        <end position="108"/>
    </location>
</feature>
<organism evidence="2 3">
    <name type="scientific">Candidatus Anaerobiospirillum pullistercoris</name>
    <dbReference type="NCBI Taxonomy" id="2838452"/>
    <lineage>
        <taxon>Bacteria</taxon>
        <taxon>Pseudomonadati</taxon>
        <taxon>Pseudomonadota</taxon>
        <taxon>Gammaproteobacteria</taxon>
        <taxon>Aeromonadales</taxon>
        <taxon>Succinivibrionaceae</taxon>
        <taxon>Anaerobiospirillum</taxon>
    </lineage>
</organism>
<feature type="transmembrane region" description="Helical" evidence="1">
    <location>
        <begin position="114"/>
        <end position="132"/>
    </location>
</feature>
<dbReference type="PANTHER" id="PTHR34980:SF2">
    <property type="entry name" value="INNER MEMBRANE PROTEIN YHAH-RELATED"/>
    <property type="match status" value="1"/>
</dbReference>
<keyword evidence="1" id="KW-0472">Membrane</keyword>
<dbReference type="EMBL" id="DXEV01000138">
    <property type="protein sequence ID" value="HIX57200.1"/>
    <property type="molecule type" value="Genomic_DNA"/>
</dbReference>
<comment type="caution">
    <text evidence="2">The sequence shown here is derived from an EMBL/GenBank/DDBJ whole genome shotgun (WGS) entry which is preliminary data.</text>
</comment>
<feature type="transmembrane region" description="Helical" evidence="1">
    <location>
        <begin position="28"/>
        <end position="47"/>
    </location>
</feature>
<dbReference type="Proteomes" id="UP000886829">
    <property type="component" value="Unassembled WGS sequence"/>
</dbReference>